<dbReference type="Proteomes" id="UP000230202">
    <property type="component" value="Unassembled WGS sequence"/>
</dbReference>
<keyword evidence="2" id="KW-1185">Reference proteome</keyword>
<organism evidence="1 2">
    <name type="scientific">Snodgrassella alvi</name>
    <dbReference type="NCBI Taxonomy" id="1196083"/>
    <lineage>
        <taxon>Bacteria</taxon>
        <taxon>Pseudomonadati</taxon>
        <taxon>Pseudomonadota</taxon>
        <taxon>Betaproteobacteria</taxon>
        <taxon>Neisseriales</taxon>
        <taxon>Neisseriaceae</taxon>
        <taxon>Snodgrassella</taxon>
    </lineage>
</organism>
<gene>
    <name evidence="1" type="ORF">BHC54_02395</name>
</gene>
<proteinExistence type="predicted"/>
<comment type="caution">
    <text evidence="1">The sequence shown here is derived from an EMBL/GenBank/DDBJ whole genome shotgun (WGS) entry which is preliminary data.</text>
</comment>
<accession>A0A2N9X827</accession>
<evidence type="ECO:0000313" key="2">
    <source>
        <dbReference type="Proteomes" id="UP000230202"/>
    </source>
</evidence>
<dbReference type="AlphaFoldDB" id="A0A2N9X827"/>
<protein>
    <submittedName>
        <fullName evidence="1">Uncharacterized protein</fullName>
    </submittedName>
</protein>
<dbReference type="RefSeq" id="WP_100151650.1">
    <property type="nucleotide sequence ID" value="NZ_MEIL01000019.1"/>
</dbReference>
<reference evidence="1" key="1">
    <citation type="journal article" date="2017" name="MBio">
        <title>Type VI secretion-mediated competition in the bee gut microbiome.</title>
        <authorList>
            <person name="Steele M.I."/>
            <person name="Kwong W.K."/>
            <person name="Powell J.E."/>
            <person name="Whiteley M."/>
            <person name="Moran N.A."/>
        </authorList>
    </citation>
    <scope>NUCLEOTIDE SEQUENCE [LARGE SCALE GENOMIC DNA]</scope>
    <source>
        <strain evidence="1">WkB273</strain>
    </source>
</reference>
<sequence length="62" mass="6694">MKAIQQLILCSEYLLLSSLLSSQPVARYAGKLKSYCAVKETVASRQSGEHHNQTSNLGGGVQ</sequence>
<dbReference type="EMBL" id="MEIL01000019">
    <property type="protein sequence ID" value="PIT40515.1"/>
    <property type="molecule type" value="Genomic_DNA"/>
</dbReference>
<name>A0A2N9X827_9NEIS</name>
<evidence type="ECO:0000313" key="1">
    <source>
        <dbReference type="EMBL" id="PIT40515.1"/>
    </source>
</evidence>